<organism evidence="2 3">
    <name type="scientific">Didymosphaeria variabile</name>
    <dbReference type="NCBI Taxonomy" id="1932322"/>
    <lineage>
        <taxon>Eukaryota</taxon>
        <taxon>Fungi</taxon>
        <taxon>Dikarya</taxon>
        <taxon>Ascomycota</taxon>
        <taxon>Pezizomycotina</taxon>
        <taxon>Dothideomycetes</taxon>
        <taxon>Pleosporomycetidae</taxon>
        <taxon>Pleosporales</taxon>
        <taxon>Massarineae</taxon>
        <taxon>Didymosphaeriaceae</taxon>
        <taxon>Didymosphaeria</taxon>
    </lineage>
</organism>
<dbReference type="Proteomes" id="UP001140513">
    <property type="component" value="Unassembled WGS sequence"/>
</dbReference>
<sequence length="153" mass="17263">MAAGGLSKPEYDNERLLLPVGDAEALQYRDREEQNDNVLRNVDGGVRKPNSFLVQALSVGDSFVPEEFDREAEKDTPHQCPKSIQYNETHDDKACSPKSRDWKYPHVLRQNRNLRGRQRKVVDPDTSPESLSILSASDDRIRATSLPSRSPSS</sequence>
<reference evidence="2" key="1">
    <citation type="submission" date="2022-10" db="EMBL/GenBank/DDBJ databases">
        <title>Tapping the CABI collections for fungal endophytes: first genome assemblies for Collariella, Neodidymelliopsis, Ascochyta clinopodiicola, Didymella pomorum, Didymosphaeria variabile, Neocosmospora piperis and Neocucurbitaria cava.</title>
        <authorList>
            <person name="Hill R."/>
        </authorList>
    </citation>
    <scope>NUCLEOTIDE SEQUENCE</scope>
    <source>
        <strain evidence="2">IMI 356815</strain>
    </source>
</reference>
<dbReference type="RefSeq" id="XP_056073004.1">
    <property type="nucleotide sequence ID" value="XM_056212696.1"/>
</dbReference>
<dbReference type="AlphaFoldDB" id="A0A9W8XR50"/>
<protein>
    <submittedName>
        <fullName evidence="2">Uncharacterized protein</fullName>
    </submittedName>
</protein>
<comment type="caution">
    <text evidence="2">The sequence shown here is derived from an EMBL/GenBank/DDBJ whole genome shotgun (WGS) entry which is preliminary data.</text>
</comment>
<dbReference type="EMBL" id="JAPEUX010000003">
    <property type="protein sequence ID" value="KAJ4355878.1"/>
    <property type="molecule type" value="Genomic_DNA"/>
</dbReference>
<accession>A0A9W8XR50</accession>
<evidence type="ECO:0000256" key="1">
    <source>
        <dbReference type="SAM" id="MobiDB-lite"/>
    </source>
</evidence>
<feature type="region of interest" description="Disordered" evidence="1">
    <location>
        <begin position="69"/>
        <end position="153"/>
    </location>
</feature>
<keyword evidence="3" id="KW-1185">Reference proteome</keyword>
<gene>
    <name evidence="2" type="ORF">N0V89_003901</name>
</gene>
<feature type="compositionally biased region" description="Basic and acidic residues" evidence="1">
    <location>
        <begin position="88"/>
        <end position="104"/>
    </location>
</feature>
<evidence type="ECO:0000313" key="2">
    <source>
        <dbReference type="EMBL" id="KAJ4355878.1"/>
    </source>
</evidence>
<proteinExistence type="predicted"/>
<evidence type="ECO:0000313" key="3">
    <source>
        <dbReference type="Proteomes" id="UP001140513"/>
    </source>
</evidence>
<dbReference type="GeneID" id="80907431"/>
<name>A0A9W8XR50_9PLEO</name>